<name>A0ABZ0GT97_9GAMM</name>
<keyword evidence="2" id="KW-1185">Reference proteome</keyword>
<dbReference type="Gene3D" id="3.40.50.300">
    <property type="entry name" value="P-loop containing nucleotide triphosphate hydrolases"/>
    <property type="match status" value="1"/>
</dbReference>
<organism evidence="1 2">
    <name type="scientific">Thalassotalea fonticola</name>
    <dbReference type="NCBI Taxonomy" id="3065649"/>
    <lineage>
        <taxon>Bacteria</taxon>
        <taxon>Pseudomonadati</taxon>
        <taxon>Pseudomonadota</taxon>
        <taxon>Gammaproteobacteria</taxon>
        <taxon>Alteromonadales</taxon>
        <taxon>Colwelliaceae</taxon>
        <taxon>Thalassotalea</taxon>
    </lineage>
</organism>
<gene>
    <name evidence="1" type="ORF">RI844_08230</name>
</gene>
<sequence length="488" mass="55637">MSLFNFSKQKKAKTQQVEFLDTDLARQDSDSSSVMTVDNQPDKNVLAVDETTNLDANDNQINQHEKVHHFNHIAQQPVELSATGLSENLLLDLLIKHLQIASVLTLRELSKQMALAGGIVQQLIDVAKHKAWVENAQSKPDGQMRYTLSSIGELQADKALNKSGYLGPAPVPLVQYKKICTLQSSREKSVTLSKLTDCFREITFPAELLTKVGPALNSIKPILIYGNAGTGKSYFCRHLNLVFGDEVLIPYAIAVNEEIIQVFDPEIHRLSQQGQQENILKLANAYDPRWMLCHRPLIVSGGELTAKMLEVSFDPSSKTYLAPLQLKANNGILLLDDLGRQKITPKELFNRWIIPLEERRDFLTLQSGLHFELPFELILLFSTNLSPADLVDDAFLRRLGYKIEFQSLSKQHYQKIWFNECLENGLLCELSVFEYLVEHLHKLHSRKFLPCYPRDFIAIIKDQMIFKELTPEINKELLDFAWQSYFIE</sequence>
<evidence type="ECO:0000313" key="2">
    <source>
        <dbReference type="Proteomes" id="UP001301442"/>
    </source>
</evidence>
<accession>A0ABZ0GT97</accession>
<dbReference type="Proteomes" id="UP001301442">
    <property type="component" value="Chromosome"/>
</dbReference>
<dbReference type="SUPFAM" id="SSF52540">
    <property type="entry name" value="P-loop containing nucleoside triphosphate hydrolases"/>
    <property type="match status" value="1"/>
</dbReference>
<protein>
    <submittedName>
        <fullName evidence="1">AAA family ATPase</fullName>
    </submittedName>
</protein>
<proteinExistence type="predicted"/>
<dbReference type="EMBL" id="CP136600">
    <property type="protein sequence ID" value="WOH39197.1"/>
    <property type="molecule type" value="Genomic_DNA"/>
</dbReference>
<dbReference type="InterPro" id="IPR027417">
    <property type="entry name" value="P-loop_NTPase"/>
</dbReference>
<reference evidence="1 2" key="1">
    <citation type="submission" date="2023-09" db="EMBL/GenBank/DDBJ databases">
        <authorList>
            <person name="Qi X."/>
        </authorList>
    </citation>
    <scope>NUCLEOTIDE SEQUENCE [LARGE SCALE GENOMIC DNA]</scope>
    <source>
        <strain evidence="1 2">S1-1</strain>
    </source>
</reference>
<evidence type="ECO:0000313" key="1">
    <source>
        <dbReference type="EMBL" id="WOH39197.1"/>
    </source>
</evidence>
<dbReference type="RefSeq" id="WP_348397964.1">
    <property type="nucleotide sequence ID" value="NZ_CP136600.1"/>
</dbReference>